<proteinExistence type="predicted"/>
<dbReference type="Pfam" id="PF03101">
    <property type="entry name" value="FAR1"/>
    <property type="match status" value="1"/>
</dbReference>
<dbReference type="GeneID" id="108993264"/>
<sequence>MMRPPPTAYPYLWSNQQHPWNTTSDATSNIAALSSSAAVSNTAALYSSAIPMMGPPPTAYPYPWSNQQHPWTSTSAPMSSSASSVSSSVAASSSVQTCASVAASSCSALPTFVTPTFTNTYPCGSEENKVQQSNSIEEISEVTLDSIEVEAQSTASLGNTVDTNEAGTDGGDITEEPKPGMRFESENELMNYYKHYGKRYGFPVMTQRSKREKDGTVKYVTMGCARGGKAQNRASNVSKPRPTSKTDYKARMNVMLKDGKLCVTSVCNTHNHVLSPKKSRFFRCNREVNESVRRVLDTNDEAGIRINKSFHALV</sequence>
<organism evidence="1 2">
    <name type="scientific">Juglans regia</name>
    <name type="common">English walnut</name>
    <dbReference type="NCBI Taxonomy" id="51240"/>
    <lineage>
        <taxon>Eukaryota</taxon>
        <taxon>Viridiplantae</taxon>
        <taxon>Streptophyta</taxon>
        <taxon>Embryophyta</taxon>
        <taxon>Tracheophyta</taxon>
        <taxon>Spermatophyta</taxon>
        <taxon>Magnoliopsida</taxon>
        <taxon>eudicotyledons</taxon>
        <taxon>Gunneridae</taxon>
        <taxon>Pentapetalae</taxon>
        <taxon>rosids</taxon>
        <taxon>fabids</taxon>
        <taxon>Fagales</taxon>
        <taxon>Juglandaceae</taxon>
        <taxon>Juglans</taxon>
    </lineage>
</organism>
<gene>
    <name evidence="2" type="primary">LOC108993264</name>
</gene>
<dbReference type="OrthoDB" id="1894539at2759"/>
<keyword evidence="1" id="KW-1185">Reference proteome</keyword>
<dbReference type="AlphaFoldDB" id="A0A2I4EW89"/>
<evidence type="ECO:0000313" key="1">
    <source>
        <dbReference type="Proteomes" id="UP000235220"/>
    </source>
</evidence>
<dbReference type="InterPro" id="IPR004330">
    <property type="entry name" value="FAR1_DNA_bnd_dom"/>
</dbReference>
<dbReference type="PANTHER" id="PTHR46328:SF35">
    <property type="entry name" value="PROTEIN FAR1-RELATED SEQUENCE 5-LIKE"/>
    <property type="match status" value="1"/>
</dbReference>
<accession>A0A2I4EW89</accession>
<dbReference type="RefSeq" id="XP_018823666.2">
    <property type="nucleotide sequence ID" value="XM_018968121.2"/>
</dbReference>
<reference evidence="2" key="1">
    <citation type="submission" date="2025-08" db="UniProtKB">
        <authorList>
            <consortium name="RefSeq"/>
        </authorList>
    </citation>
    <scope>IDENTIFICATION</scope>
    <source>
        <tissue evidence="2">Leaves</tissue>
    </source>
</reference>
<evidence type="ECO:0000313" key="2">
    <source>
        <dbReference type="RefSeq" id="XP_018823666.2"/>
    </source>
</evidence>
<dbReference type="KEGG" id="jre:108993264"/>
<dbReference type="STRING" id="51240.A0A2I4EW89"/>
<dbReference type="PANTHER" id="PTHR46328">
    <property type="entry name" value="FAR-RED IMPAIRED RESPONSIVE (FAR1) FAMILY PROTEIN-RELATED"/>
    <property type="match status" value="1"/>
</dbReference>
<dbReference type="Proteomes" id="UP000235220">
    <property type="component" value="Chromosome 6"/>
</dbReference>
<name>A0A2I4EW89_JUGRE</name>
<protein>
    <submittedName>
        <fullName evidence="2">Uncharacterized protein LOC108993264</fullName>
    </submittedName>
</protein>
<dbReference type="Gramene" id="Jr06_00540_p1">
    <property type="protein sequence ID" value="cds.Jr06_00540_p1"/>
    <property type="gene ID" value="Jr06_00540"/>
</dbReference>